<dbReference type="InterPro" id="IPR051531">
    <property type="entry name" value="N-acetyltransferase"/>
</dbReference>
<feature type="domain" description="N-acetyltransferase" evidence="1">
    <location>
        <begin position="14"/>
        <end position="175"/>
    </location>
</feature>
<dbReference type="Gene3D" id="3.40.630.30">
    <property type="match status" value="1"/>
</dbReference>
<evidence type="ECO:0000259" key="1">
    <source>
        <dbReference type="PROSITE" id="PS51186"/>
    </source>
</evidence>
<gene>
    <name evidence="2" type="ORF">DVH29_05350</name>
</gene>
<evidence type="ECO:0000313" key="3">
    <source>
        <dbReference type="Proteomes" id="UP000253759"/>
    </source>
</evidence>
<name>A0A369W6U9_9HYPH</name>
<reference evidence="3" key="1">
    <citation type="submission" date="2018-07" db="EMBL/GenBank/DDBJ databases">
        <authorList>
            <person name="Liu B.-T."/>
            <person name="Du Z."/>
        </authorList>
    </citation>
    <scope>NUCLEOTIDE SEQUENCE [LARGE SCALE GENOMIC DNA]</scope>
    <source>
        <strain evidence="3">XYN52</strain>
    </source>
</reference>
<dbReference type="PANTHER" id="PTHR43792">
    <property type="entry name" value="GNAT FAMILY, PUTATIVE (AFU_ORTHOLOGUE AFUA_3G00765)-RELATED-RELATED"/>
    <property type="match status" value="1"/>
</dbReference>
<organism evidence="2 3">
    <name type="scientific">Pelagibacterium lacus</name>
    <dbReference type="NCBI Taxonomy" id="2282655"/>
    <lineage>
        <taxon>Bacteria</taxon>
        <taxon>Pseudomonadati</taxon>
        <taxon>Pseudomonadota</taxon>
        <taxon>Alphaproteobacteria</taxon>
        <taxon>Hyphomicrobiales</taxon>
        <taxon>Devosiaceae</taxon>
        <taxon>Pelagibacterium</taxon>
    </lineage>
</organism>
<dbReference type="GO" id="GO:0016747">
    <property type="term" value="F:acyltransferase activity, transferring groups other than amino-acyl groups"/>
    <property type="evidence" value="ECO:0007669"/>
    <property type="project" value="InterPro"/>
</dbReference>
<dbReference type="Proteomes" id="UP000253759">
    <property type="component" value="Unassembled WGS sequence"/>
</dbReference>
<protein>
    <submittedName>
        <fullName evidence="2">N-acetyltransferase</fullName>
    </submittedName>
</protein>
<accession>A0A369W6U9</accession>
<proteinExistence type="predicted"/>
<dbReference type="InterPro" id="IPR016181">
    <property type="entry name" value="Acyl_CoA_acyltransferase"/>
</dbReference>
<dbReference type="OrthoDB" id="9804153at2"/>
<dbReference type="InterPro" id="IPR000182">
    <property type="entry name" value="GNAT_dom"/>
</dbReference>
<dbReference type="RefSeq" id="WP_114645132.1">
    <property type="nucleotide sequence ID" value="NZ_QQNH01000005.1"/>
</dbReference>
<evidence type="ECO:0000313" key="2">
    <source>
        <dbReference type="EMBL" id="RDE09585.1"/>
    </source>
</evidence>
<dbReference type="EMBL" id="QQNH01000005">
    <property type="protein sequence ID" value="RDE09585.1"/>
    <property type="molecule type" value="Genomic_DNA"/>
</dbReference>
<dbReference type="PROSITE" id="PS51186">
    <property type="entry name" value="GNAT"/>
    <property type="match status" value="1"/>
</dbReference>
<sequence>MAMTDQPEIVTERLVLRRPRLRDAPRIASLLNNFEVTKNLARVPHPYTINMAVDWLIRQKREWTPDSVTFAVCDKRNGLMGFCGMHREGRDAEIGYWLGQPYWGQGYMTEAATATIDWYFRASGSDRMVSGVFYFNAASLAVQEKLGFVRTGIGKRICLAQNAEIDHIETELTREAFYKALETR</sequence>
<keyword evidence="2" id="KW-0808">Transferase</keyword>
<keyword evidence="3" id="KW-1185">Reference proteome</keyword>
<comment type="caution">
    <text evidence="2">The sequence shown here is derived from an EMBL/GenBank/DDBJ whole genome shotgun (WGS) entry which is preliminary data.</text>
</comment>
<dbReference type="AlphaFoldDB" id="A0A369W6U9"/>
<dbReference type="Pfam" id="PF13302">
    <property type="entry name" value="Acetyltransf_3"/>
    <property type="match status" value="1"/>
</dbReference>
<dbReference type="SUPFAM" id="SSF55729">
    <property type="entry name" value="Acyl-CoA N-acyltransferases (Nat)"/>
    <property type="match status" value="1"/>
</dbReference>